<dbReference type="AlphaFoldDB" id="A0A1G8GQ39"/>
<dbReference type="Pfam" id="PF00296">
    <property type="entry name" value="Bac_luciferase"/>
    <property type="match status" value="1"/>
</dbReference>
<feature type="domain" description="Luciferase-like" evidence="1">
    <location>
        <begin position="1"/>
        <end position="83"/>
    </location>
</feature>
<name>A0A1G8GQ39_ANEMI</name>
<dbReference type="PANTHER" id="PTHR30137:SF6">
    <property type="entry name" value="LUCIFERASE-LIKE MONOOXYGENASE"/>
    <property type="match status" value="1"/>
</dbReference>
<sequence length="85" mass="9152">MKVSILDQSPISSGSSAVEALAQTAHLLQRAEQLGYTRYWVAEHHGMEHLANPSPEVLLGQLGAITSTIRIGSGAVLLPHYSPYE</sequence>
<dbReference type="CDD" id="cd00347">
    <property type="entry name" value="Flavin_utilizing_monoxygenases"/>
    <property type="match status" value="1"/>
</dbReference>
<dbReference type="SUPFAM" id="SSF51679">
    <property type="entry name" value="Bacterial luciferase-like"/>
    <property type="match status" value="1"/>
</dbReference>
<dbReference type="GO" id="GO:0005829">
    <property type="term" value="C:cytosol"/>
    <property type="evidence" value="ECO:0007669"/>
    <property type="project" value="TreeGrafter"/>
</dbReference>
<reference evidence="2 3" key="1">
    <citation type="submission" date="2016-10" db="EMBL/GenBank/DDBJ databases">
        <authorList>
            <person name="de Groot N.N."/>
        </authorList>
    </citation>
    <scope>NUCLEOTIDE SEQUENCE [LARGE SCALE GENOMIC DNA]</scope>
    <source>
        <strain evidence="2 3">DSM 2895</strain>
    </source>
</reference>
<dbReference type="EMBL" id="FNED01000001">
    <property type="protein sequence ID" value="SDH96504.1"/>
    <property type="molecule type" value="Genomic_DNA"/>
</dbReference>
<organism evidence="2 3">
    <name type="scientific">Aneurinibacillus migulanus</name>
    <name type="common">Bacillus migulanus</name>
    <dbReference type="NCBI Taxonomy" id="47500"/>
    <lineage>
        <taxon>Bacteria</taxon>
        <taxon>Bacillati</taxon>
        <taxon>Bacillota</taxon>
        <taxon>Bacilli</taxon>
        <taxon>Bacillales</taxon>
        <taxon>Paenibacillaceae</taxon>
        <taxon>Aneurinibacillus group</taxon>
        <taxon>Aneurinibacillus</taxon>
    </lineage>
</organism>
<dbReference type="Proteomes" id="UP000182836">
    <property type="component" value="Unassembled WGS sequence"/>
</dbReference>
<gene>
    <name evidence="2" type="ORF">SAMN04487909_10165</name>
</gene>
<dbReference type="PANTHER" id="PTHR30137">
    <property type="entry name" value="LUCIFERASE-LIKE MONOOXYGENASE"/>
    <property type="match status" value="1"/>
</dbReference>
<accession>A0A1G8GQ39</accession>
<evidence type="ECO:0000313" key="2">
    <source>
        <dbReference type="EMBL" id="SDH96504.1"/>
    </source>
</evidence>
<evidence type="ECO:0000259" key="1">
    <source>
        <dbReference type="Pfam" id="PF00296"/>
    </source>
</evidence>
<keyword evidence="2" id="KW-0503">Monooxygenase</keyword>
<dbReference type="InterPro" id="IPR036661">
    <property type="entry name" value="Luciferase-like_sf"/>
</dbReference>
<dbReference type="InterPro" id="IPR011251">
    <property type="entry name" value="Luciferase-like_dom"/>
</dbReference>
<dbReference type="GO" id="GO:0016705">
    <property type="term" value="F:oxidoreductase activity, acting on paired donors, with incorporation or reduction of molecular oxygen"/>
    <property type="evidence" value="ECO:0007669"/>
    <property type="project" value="InterPro"/>
</dbReference>
<proteinExistence type="predicted"/>
<dbReference type="GO" id="GO:0004497">
    <property type="term" value="F:monooxygenase activity"/>
    <property type="evidence" value="ECO:0007669"/>
    <property type="project" value="UniProtKB-KW"/>
</dbReference>
<dbReference type="Gene3D" id="3.20.20.30">
    <property type="entry name" value="Luciferase-like domain"/>
    <property type="match status" value="1"/>
</dbReference>
<evidence type="ECO:0000313" key="3">
    <source>
        <dbReference type="Proteomes" id="UP000182836"/>
    </source>
</evidence>
<dbReference type="OrthoDB" id="9780518at2"/>
<dbReference type="InterPro" id="IPR050766">
    <property type="entry name" value="Bact_Lucif_Oxidored"/>
</dbReference>
<keyword evidence="2" id="KW-0560">Oxidoreductase</keyword>
<protein>
    <submittedName>
        <fullName evidence="2">Luciferase-like monooxygenase</fullName>
    </submittedName>
</protein>